<evidence type="ECO:0000313" key="3">
    <source>
        <dbReference type="Proteomes" id="UP000253204"/>
    </source>
</evidence>
<protein>
    <recommendedName>
        <fullName evidence="4">Tetratricopeptide repeat protein</fullName>
    </recommendedName>
</protein>
<dbReference type="AlphaFoldDB" id="A0A368TPW1"/>
<proteinExistence type="predicted"/>
<organism evidence="2 3">
    <name type="scientific">Vreelandella rituensis</name>
    <dbReference type="NCBI Taxonomy" id="2282306"/>
    <lineage>
        <taxon>Bacteria</taxon>
        <taxon>Pseudomonadati</taxon>
        <taxon>Pseudomonadota</taxon>
        <taxon>Gammaproteobacteria</taxon>
        <taxon>Oceanospirillales</taxon>
        <taxon>Halomonadaceae</taxon>
        <taxon>Vreelandella</taxon>
    </lineage>
</organism>
<comment type="caution">
    <text evidence="2">The sequence shown here is derived from an EMBL/GenBank/DDBJ whole genome shotgun (WGS) entry which is preliminary data.</text>
</comment>
<evidence type="ECO:0000313" key="2">
    <source>
        <dbReference type="EMBL" id="RCV86769.1"/>
    </source>
</evidence>
<reference evidence="2 3" key="1">
    <citation type="submission" date="2018-07" db="EMBL/GenBank/DDBJ databases">
        <title>Halomonas rutogse sp. nov., isolated from Lake TangqianCo on Tibetan Plateau.</title>
        <authorList>
            <person name="Lu H."/>
            <person name="Xing P."/>
            <person name="Wu Q."/>
        </authorList>
    </citation>
    <scope>NUCLEOTIDE SEQUENCE [LARGE SCALE GENOMIC DNA]</scope>
    <source>
        <strain evidence="2 3">TQ8S</strain>
    </source>
</reference>
<keyword evidence="3" id="KW-1185">Reference proteome</keyword>
<accession>A0A368TPW1</accession>
<feature type="compositionally biased region" description="Basic residues" evidence="1">
    <location>
        <begin position="1"/>
        <end position="12"/>
    </location>
</feature>
<dbReference type="Gene3D" id="1.25.40.10">
    <property type="entry name" value="Tetratricopeptide repeat domain"/>
    <property type="match status" value="2"/>
</dbReference>
<sequence>MAKKKRKGHQRGKSPSIPHHKDSETLTQQAQQALQDGRFREAIAHFKALLKQEDTVQVRQRLAQAYEGRAIALADKGMDKEALVIWHNRHALGADVAPVRLPYADVLLRLGKAKEVVALLDDGVDVLSHAERDKLRAKLAAHSLAGDTGIRDTLPDDDPLHAHLTAAETALDAYCNGDDDTLTQALAAIPFRSPCRDLAQILKALQRLGEAPEEAKKRLAKVADDSAFSLLRQAAELACLPESAISNHLQEVGETTRRFVLTLRGWDQTRQTMQQALHRLGPAPSHRALLKLMYRHQQTLGKTWVDEYALRLLVEKFPDSVEWLRQHRPVKPPDYDLLRLVTWYLEGSKSDPWDILDGLEKLADELQSWLPITPGSDHALRIALTLKRTDALFHVLDETPSKDPECLDSLVAAQIEESLKYDPDDPEAYLRLHGYYLRGKQLKQARRFQEAALSRWADDVRVLTAALDTAVDSQAFKKAAKLAHQILAIDPINRSARDRLVKAHLAHAAKQLRASRPDLADNELTEATRWDTQERFGERHDIIAALIEAQRNPAIGAARLAEVYKRQGSGLAAHFNMAMELEAAGIPPAQIGQRFGIKKPHVQGTADIEAFVARLQVQLAAGKLPDTIKRHFEMPVKTAAHFPMTFDAMLQLCELLKRCDWQAPRLAVAREGVKQWKAPIFELHAFEAKYPKKPWLANDKELHRLNAAEERATDAGDIRTATRLSEILAPFRFLGGPTMAFHEDEEEIDSPFRQASEEDAVLADLRERGLEALCDELGLDAKVRKILRAMNRDFGLEAVAGFMCDVQIITREDKS</sequence>
<evidence type="ECO:0008006" key="4">
    <source>
        <dbReference type="Google" id="ProtNLM"/>
    </source>
</evidence>
<dbReference type="EMBL" id="QPIJ01000059">
    <property type="protein sequence ID" value="RCV86769.1"/>
    <property type="molecule type" value="Genomic_DNA"/>
</dbReference>
<evidence type="ECO:0000256" key="1">
    <source>
        <dbReference type="SAM" id="MobiDB-lite"/>
    </source>
</evidence>
<name>A0A368TPW1_9GAMM</name>
<gene>
    <name evidence="2" type="ORF">DU506_17755</name>
</gene>
<dbReference type="InterPro" id="IPR011990">
    <property type="entry name" value="TPR-like_helical_dom_sf"/>
</dbReference>
<dbReference type="Proteomes" id="UP000253204">
    <property type="component" value="Unassembled WGS sequence"/>
</dbReference>
<feature type="region of interest" description="Disordered" evidence="1">
    <location>
        <begin position="1"/>
        <end position="31"/>
    </location>
</feature>
<dbReference type="SUPFAM" id="SSF48452">
    <property type="entry name" value="TPR-like"/>
    <property type="match status" value="2"/>
</dbReference>